<proteinExistence type="predicted"/>
<evidence type="ECO:0000313" key="2">
    <source>
        <dbReference type="EMBL" id="EJK51538.1"/>
    </source>
</evidence>
<accession>K0RCV5</accession>
<keyword evidence="3" id="KW-1185">Reference proteome</keyword>
<dbReference type="OMA" id="TAYIPID"/>
<reference evidence="2 3" key="1">
    <citation type="journal article" date="2012" name="Genome Biol.">
        <title>Genome and low-iron response of an oceanic diatom adapted to chronic iron limitation.</title>
        <authorList>
            <person name="Lommer M."/>
            <person name="Specht M."/>
            <person name="Roy A.S."/>
            <person name="Kraemer L."/>
            <person name="Andreson R."/>
            <person name="Gutowska M.A."/>
            <person name="Wolf J."/>
            <person name="Bergner S.V."/>
            <person name="Schilhabel M.B."/>
            <person name="Klostermeier U.C."/>
            <person name="Beiko R.G."/>
            <person name="Rosenstiel P."/>
            <person name="Hippler M."/>
            <person name="Laroche J."/>
        </authorList>
    </citation>
    <scope>NUCLEOTIDE SEQUENCE [LARGE SCALE GENOMIC DNA]</scope>
    <source>
        <strain evidence="2 3">CCMP1005</strain>
    </source>
</reference>
<evidence type="ECO:0000313" key="3">
    <source>
        <dbReference type="Proteomes" id="UP000266841"/>
    </source>
</evidence>
<gene>
    <name evidence="2" type="ORF">THAOC_29283</name>
</gene>
<name>K0RCV5_THAOC</name>
<organism evidence="2 3">
    <name type="scientific">Thalassiosira oceanica</name>
    <name type="common">Marine diatom</name>
    <dbReference type="NCBI Taxonomy" id="159749"/>
    <lineage>
        <taxon>Eukaryota</taxon>
        <taxon>Sar</taxon>
        <taxon>Stramenopiles</taxon>
        <taxon>Ochrophyta</taxon>
        <taxon>Bacillariophyta</taxon>
        <taxon>Coscinodiscophyceae</taxon>
        <taxon>Thalassiosirophycidae</taxon>
        <taxon>Thalassiosirales</taxon>
        <taxon>Thalassiosiraceae</taxon>
        <taxon>Thalassiosira</taxon>
    </lineage>
</organism>
<sequence length="596" mass="68234">MSTKRLAVDVLGRRGVGRGGKMATVAVRPCQCFRYSAPPPFARDAQLVDLLHRHRAAWYSSSSQSQEAHHQQLNFTKTSLKKTMRPFLRACHPDAIAAMVDKKHPLSKQAKEVNLSAIQTVNGLIDALEEMIARCIPPSYKQDKTNFRSGSLPELKSRYEVEFILPFSHRLEADSTEQPDEKDLTRRSVMISFPRELRTSARKWALTIFPTHQKTEFDEHHRQEAEALQTATNLRNHAAHEFVRLLKIAGLDVPTLSAEMEPQHLQHKSEDQWTLSDQFLHELGVDPSSEETISNARSHVNAFFGRGQTQTAKGVTGPAPLAYSNPHLQQQRQAFMDSVDFSSFRDKYDQAFLDAQADYTTDKLDLYNYNTPEGRERRERFVSDICSTARIMRSPVESSSGEDEYMDIPEGLDVVHQLVAIRRLSALLYDNFEYLQLEQYGRLWENVTIVLVPPRPDGRKYKSNVFNPDDHQTRKKASKWKRRLKKREKGSRAASRDAMRYIAKTCNGGSKNDDDDVDDEPLLETGFKFSYGSVSDQSVGHATAYIPIDFGDEELIHMLHRHVHDYFDSVLGTDPVFDYPRYDRKDTVQSRRRLSA</sequence>
<dbReference type="EMBL" id="AGNL01041479">
    <property type="protein sequence ID" value="EJK51538.1"/>
    <property type="molecule type" value="Genomic_DNA"/>
</dbReference>
<dbReference type="Proteomes" id="UP000266841">
    <property type="component" value="Unassembled WGS sequence"/>
</dbReference>
<evidence type="ECO:0000256" key="1">
    <source>
        <dbReference type="SAM" id="MobiDB-lite"/>
    </source>
</evidence>
<dbReference type="AlphaFoldDB" id="K0RCV5"/>
<evidence type="ECO:0008006" key="4">
    <source>
        <dbReference type="Google" id="ProtNLM"/>
    </source>
</evidence>
<dbReference type="OrthoDB" id="47168at2759"/>
<comment type="caution">
    <text evidence="2">The sequence shown here is derived from an EMBL/GenBank/DDBJ whole genome shotgun (WGS) entry which is preliminary data.</text>
</comment>
<protein>
    <recommendedName>
        <fullName evidence="4">DUF4460 domain-containing protein</fullName>
    </recommendedName>
</protein>
<dbReference type="eggNOG" id="ENOG502SVAZ">
    <property type="taxonomic scope" value="Eukaryota"/>
</dbReference>
<feature type="region of interest" description="Disordered" evidence="1">
    <location>
        <begin position="461"/>
        <end position="496"/>
    </location>
</feature>
<feature type="compositionally biased region" description="Basic residues" evidence="1">
    <location>
        <begin position="473"/>
        <end position="489"/>
    </location>
</feature>